<sequence length="508" mass="56597">MTQHYTYSRSPDQPYAVEMIPLAAEELETLRRDAKAAYDALFPGVQAAVRFGTDGEAFNVGHSSSNKSMAMWTTSMLSGTLEEVASLYLDQNGQMPILLDAARSRRLYELETPSSERPLHGAAMRWSLWKAPSKLSEGRDVCFLEYMDSFVDQGTGSRVWARSMQSIDHLACPASQHPQGPVRMYMRVSGMLFRETDRPNQLEHVMFLHLDGKGMETWAMHQVFAAHKKAADTLNQVLKVMRQVEQQAPAPSYSQSIGGSYTSEESGGNRDCKACKDHVSKWTIAKHCRFCDAILCKKCIDICYHRTDENGKNDRMCLYCALLPSATSLSLSEKDLTRHNRAHTRHRNAAVAASALERKSSDSMHHGTYVISLLSSAYGGIRIQLVLTLSCRRSRPYVYTAPLAKHTSLPAYLLQPTVFSETKRSPVSIAGADNPVDFSENSPSRGATASSSHLPLKQVPWPHRSRSARGSRALTIDLEPRRAEPIDLSYLSELVTPRAGSNQQRLDV</sequence>
<evidence type="ECO:0000313" key="2">
    <source>
        <dbReference type="Proteomes" id="UP001163321"/>
    </source>
</evidence>
<evidence type="ECO:0000313" key="1">
    <source>
        <dbReference type="EMBL" id="KAI9918837.1"/>
    </source>
</evidence>
<protein>
    <submittedName>
        <fullName evidence="1">Uncharacterized protein</fullName>
    </submittedName>
</protein>
<accession>A0ACC0WKC7</accession>
<reference evidence="1 2" key="1">
    <citation type="journal article" date="2022" name="bioRxiv">
        <title>The genome of the oomycete Peronosclerospora sorghi, a cosmopolitan pathogen of maize and sorghum, is inflated with dispersed pseudogenes.</title>
        <authorList>
            <person name="Fletcher K."/>
            <person name="Martin F."/>
            <person name="Isakeit T."/>
            <person name="Cavanaugh K."/>
            <person name="Magill C."/>
            <person name="Michelmore R."/>
        </authorList>
    </citation>
    <scope>NUCLEOTIDE SEQUENCE [LARGE SCALE GENOMIC DNA]</scope>
    <source>
        <strain evidence="1">P6</strain>
    </source>
</reference>
<comment type="caution">
    <text evidence="1">The sequence shown here is derived from an EMBL/GenBank/DDBJ whole genome shotgun (WGS) entry which is preliminary data.</text>
</comment>
<name>A0ACC0WKC7_9STRA</name>
<dbReference type="Proteomes" id="UP001163321">
    <property type="component" value="Chromosome 12"/>
</dbReference>
<keyword evidence="2" id="KW-1185">Reference proteome</keyword>
<gene>
    <name evidence="1" type="ORF">PsorP6_011880</name>
</gene>
<dbReference type="EMBL" id="CM047591">
    <property type="protein sequence ID" value="KAI9918837.1"/>
    <property type="molecule type" value="Genomic_DNA"/>
</dbReference>
<organism evidence="1 2">
    <name type="scientific">Peronosclerospora sorghi</name>
    <dbReference type="NCBI Taxonomy" id="230839"/>
    <lineage>
        <taxon>Eukaryota</taxon>
        <taxon>Sar</taxon>
        <taxon>Stramenopiles</taxon>
        <taxon>Oomycota</taxon>
        <taxon>Peronosporomycetes</taxon>
        <taxon>Peronosporales</taxon>
        <taxon>Peronosporaceae</taxon>
        <taxon>Peronosclerospora</taxon>
    </lineage>
</organism>
<proteinExistence type="predicted"/>